<sequence length="110" mass="12165">MDTTVVAPCPWVESITLLRLPEQADQRLQDLMDRNNEGQLTQKKEKKNKENKEKGQAIFNKLSSCPLCSRIAKYLARAPKSVAIEPALPGRPNTGANGAARSLQCFLSAR</sequence>
<evidence type="ECO:0000256" key="1">
    <source>
        <dbReference type="SAM" id="MobiDB-lite"/>
    </source>
</evidence>
<reference evidence="2 3" key="1">
    <citation type="submission" date="2019-02" db="EMBL/GenBank/DDBJ databases">
        <title>Deep-cultivation of Planctomycetes and their phenomic and genomic characterization uncovers novel biology.</title>
        <authorList>
            <person name="Wiegand S."/>
            <person name="Jogler M."/>
            <person name="Boedeker C."/>
            <person name="Pinto D."/>
            <person name="Vollmers J."/>
            <person name="Rivas-Marin E."/>
            <person name="Kohn T."/>
            <person name="Peeters S.H."/>
            <person name="Heuer A."/>
            <person name="Rast P."/>
            <person name="Oberbeckmann S."/>
            <person name="Bunk B."/>
            <person name="Jeske O."/>
            <person name="Meyerdierks A."/>
            <person name="Storesund J.E."/>
            <person name="Kallscheuer N."/>
            <person name="Luecker S."/>
            <person name="Lage O.M."/>
            <person name="Pohl T."/>
            <person name="Merkel B.J."/>
            <person name="Hornburger P."/>
            <person name="Mueller R.-W."/>
            <person name="Bruemmer F."/>
            <person name="Labrenz M."/>
            <person name="Spormann A.M."/>
            <person name="Op Den Camp H."/>
            <person name="Overmann J."/>
            <person name="Amann R."/>
            <person name="Jetten M.S.M."/>
            <person name="Mascher T."/>
            <person name="Medema M.H."/>
            <person name="Devos D.P."/>
            <person name="Kaster A.-K."/>
            <person name="Ovreas L."/>
            <person name="Rohde M."/>
            <person name="Galperin M.Y."/>
            <person name="Jogler C."/>
        </authorList>
    </citation>
    <scope>NUCLEOTIDE SEQUENCE [LARGE SCALE GENOMIC DNA]</scope>
    <source>
        <strain evidence="2 3">Poly51</strain>
    </source>
</reference>
<gene>
    <name evidence="2" type="ORF">Poly51_06360</name>
</gene>
<evidence type="ECO:0000313" key="3">
    <source>
        <dbReference type="Proteomes" id="UP000318288"/>
    </source>
</evidence>
<dbReference type="AlphaFoldDB" id="A0A5C6FFR8"/>
<accession>A0A5C6FFR8</accession>
<proteinExistence type="predicted"/>
<evidence type="ECO:0000313" key="2">
    <source>
        <dbReference type="EMBL" id="TWU60361.1"/>
    </source>
</evidence>
<organism evidence="2 3">
    <name type="scientific">Rubripirellula tenax</name>
    <dbReference type="NCBI Taxonomy" id="2528015"/>
    <lineage>
        <taxon>Bacteria</taxon>
        <taxon>Pseudomonadati</taxon>
        <taxon>Planctomycetota</taxon>
        <taxon>Planctomycetia</taxon>
        <taxon>Pirellulales</taxon>
        <taxon>Pirellulaceae</taxon>
        <taxon>Rubripirellula</taxon>
    </lineage>
</organism>
<protein>
    <submittedName>
        <fullName evidence="2">Uncharacterized protein</fullName>
    </submittedName>
</protein>
<comment type="caution">
    <text evidence="2">The sequence shown here is derived from an EMBL/GenBank/DDBJ whole genome shotgun (WGS) entry which is preliminary data.</text>
</comment>
<name>A0A5C6FFR8_9BACT</name>
<feature type="region of interest" description="Disordered" evidence="1">
    <location>
        <begin position="33"/>
        <end position="54"/>
    </location>
</feature>
<dbReference type="EMBL" id="SJPW01000001">
    <property type="protein sequence ID" value="TWU60361.1"/>
    <property type="molecule type" value="Genomic_DNA"/>
</dbReference>
<dbReference type="Proteomes" id="UP000318288">
    <property type="component" value="Unassembled WGS sequence"/>
</dbReference>
<dbReference type="RefSeq" id="WP_146454096.1">
    <property type="nucleotide sequence ID" value="NZ_SJPW01000001.1"/>
</dbReference>
<keyword evidence="3" id="KW-1185">Reference proteome</keyword>